<accession>A0ABV7J5S4</accession>
<dbReference type="Proteomes" id="UP001595547">
    <property type="component" value="Unassembled WGS sequence"/>
</dbReference>
<dbReference type="Pfam" id="PF00155">
    <property type="entry name" value="Aminotran_1_2"/>
    <property type="match status" value="1"/>
</dbReference>
<dbReference type="InterPro" id="IPR004839">
    <property type="entry name" value="Aminotransferase_I/II_large"/>
</dbReference>
<dbReference type="Gene3D" id="3.40.640.10">
    <property type="entry name" value="Type I PLP-dependent aspartate aminotransferase-like (Major domain)"/>
    <property type="match status" value="1"/>
</dbReference>
<evidence type="ECO:0000313" key="7">
    <source>
        <dbReference type="Proteomes" id="UP001595547"/>
    </source>
</evidence>
<dbReference type="PANTHER" id="PTHR42790">
    <property type="entry name" value="AMINOTRANSFERASE"/>
    <property type="match status" value="1"/>
</dbReference>
<keyword evidence="7" id="KW-1185">Reference proteome</keyword>
<gene>
    <name evidence="6" type="ORF">ACFOGH_14135</name>
</gene>
<keyword evidence="3" id="KW-0808">Transferase</keyword>
<dbReference type="InterPro" id="IPR015422">
    <property type="entry name" value="PyrdxlP-dep_Trfase_small"/>
</dbReference>
<dbReference type="GO" id="GO:0008483">
    <property type="term" value="F:transaminase activity"/>
    <property type="evidence" value="ECO:0007669"/>
    <property type="project" value="UniProtKB-KW"/>
</dbReference>
<protein>
    <submittedName>
        <fullName evidence="6">PLP-dependent aminotransferase family protein</fullName>
    </submittedName>
</protein>
<dbReference type="InterPro" id="IPR015424">
    <property type="entry name" value="PyrdxlP-dep_Trfase"/>
</dbReference>
<name>A0ABV7J5S4_9RHOB</name>
<dbReference type="SUPFAM" id="SSF53383">
    <property type="entry name" value="PLP-dependent transferases"/>
    <property type="match status" value="1"/>
</dbReference>
<evidence type="ECO:0000259" key="5">
    <source>
        <dbReference type="Pfam" id="PF00155"/>
    </source>
</evidence>
<reference evidence="7" key="1">
    <citation type="journal article" date="2019" name="Int. J. Syst. Evol. Microbiol.">
        <title>The Global Catalogue of Microorganisms (GCM) 10K type strain sequencing project: providing services to taxonomists for standard genome sequencing and annotation.</title>
        <authorList>
            <consortium name="The Broad Institute Genomics Platform"/>
            <consortium name="The Broad Institute Genome Sequencing Center for Infectious Disease"/>
            <person name="Wu L."/>
            <person name="Ma J."/>
        </authorList>
    </citation>
    <scope>NUCLEOTIDE SEQUENCE [LARGE SCALE GENOMIC DNA]</scope>
    <source>
        <strain evidence="7">KCTC 52039</strain>
    </source>
</reference>
<evidence type="ECO:0000256" key="4">
    <source>
        <dbReference type="ARBA" id="ARBA00022898"/>
    </source>
</evidence>
<keyword evidence="4" id="KW-0663">Pyridoxal phosphate</keyword>
<evidence type="ECO:0000256" key="1">
    <source>
        <dbReference type="ARBA" id="ARBA00001933"/>
    </source>
</evidence>
<keyword evidence="2 6" id="KW-0032">Aminotransferase</keyword>
<dbReference type="EMBL" id="JBHRTO010000001">
    <property type="protein sequence ID" value="MFC3182137.1"/>
    <property type="molecule type" value="Genomic_DNA"/>
</dbReference>
<dbReference type="InterPro" id="IPR050859">
    <property type="entry name" value="Class-I_PLP-dep_aminotransf"/>
</dbReference>
<evidence type="ECO:0000256" key="2">
    <source>
        <dbReference type="ARBA" id="ARBA00022576"/>
    </source>
</evidence>
<dbReference type="InterPro" id="IPR015421">
    <property type="entry name" value="PyrdxlP-dep_Trfase_major"/>
</dbReference>
<evidence type="ECO:0000256" key="3">
    <source>
        <dbReference type="ARBA" id="ARBA00022679"/>
    </source>
</evidence>
<comment type="cofactor">
    <cofactor evidence="1">
        <name>pyridoxal 5'-phosphate</name>
        <dbReference type="ChEBI" id="CHEBI:597326"/>
    </cofactor>
</comment>
<evidence type="ECO:0000313" key="6">
    <source>
        <dbReference type="EMBL" id="MFC3182137.1"/>
    </source>
</evidence>
<comment type="caution">
    <text evidence="6">The sequence shown here is derived from an EMBL/GenBank/DDBJ whole genome shotgun (WGS) entry which is preliminary data.</text>
</comment>
<feature type="domain" description="Aminotransferase class I/classII large" evidence="5">
    <location>
        <begin position="58"/>
        <end position="390"/>
    </location>
</feature>
<dbReference type="PANTHER" id="PTHR42790:SF19">
    <property type="entry name" value="KYNURENINE_ALPHA-AMINOADIPATE AMINOTRANSFERASE, MITOCHONDRIAL"/>
    <property type="match status" value="1"/>
</dbReference>
<organism evidence="6 7">
    <name type="scientific">Cypionkella sinensis</name>
    <dbReference type="NCBI Taxonomy" id="1756043"/>
    <lineage>
        <taxon>Bacteria</taxon>
        <taxon>Pseudomonadati</taxon>
        <taxon>Pseudomonadota</taxon>
        <taxon>Alphaproteobacteria</taxon>
        <taxon>Rhodobacterales</taxon>
        <taxon>Paracoccaceae</taxon>
        <taxon>Cypionkella</taxon>
    </lineage>
</organism>
<proteinExistence type="predicted"/>
<dbReference type="Gene3D" id="3.90.1150.10">
    <property type="entry name" value="Aspartate Aminotransferase, domain 1"/>
    <property type="match status" value="1"/>
</dbReference>
<dbReference type="RefSeq" id="WP_380073717.1">
    <property type="nucleotide sequence ID" value="NZ_JBHRTO010000001.1"/>
</dbReference>
<sequence length="402" mass="43134">MASETSRRPAFAKWLGDTNDVTQIFLSAGQIPGLINMAGGLPDPQTWPIKAMSDLAAKAVQDHPTDALAYAPIEGLPALRDLIAARFSAPGLLLSRENVLITSGGMQGLDLIGKVLLEEGSLIAAQTPAYLGALDAWRPRRPSYRPMRLDANDFAPETALHGTQFAYTVPNFSNPTGRLVPLADRQALVAAAQATGTWLIEDDPYGTLYYDSAPLARMLTLAATGGAYDGPVIYLGTLSKELAPGFRVGWVIAAPEMIQALVMAKQGSDMSTSGIGQRITLDAFASGLTDSILPNILNLYRDRRDALCAAMRTHLADLFDWQTPEGGMFVWATARNPALNTDHLLRAALANGTCITPSSVFDPTGQNRRAIRINFTFNPPEKLTEGIRRLATATRACLAEAA</sequence>
<dbReference type="CDD" id="cd00609">
    <property type="entry name" value="AAT_like"/>
    <property type="match status" value="1"/>
</dbReference>